<dbReference type="NCBIfam" id="NF010568">
    <property type="entry name" value="PRK13961.1"/>
    <property type="match status" value="1"/>
</dbReference>
<dbReference type="HAMAP" id="MF_00137">
    <property type="entry name" value="SAICAR_synth"/>
    <property type="match status" value="1"/>
</dbReference>
<reference evidence="13 14" key="1">
    <citation type="submission" date="2016-11" db="EMBL/GenBank/DDBJ databases">
        <authorList>
            <person name="Jaros S."/>
            <person name="Januszkiewicz K."/>
            <person name="Wedrychowicz H."/>
        </authorList>
    </citation>
    <scope>NUCLEOTIDE SEQUENCE [LARGE SCALE GENOMIC DNA]</scope>
    <source>
        <strain evidence="13 14">DSM 44523</strain>
    </source>
</reference>
<proteinExistence type="inferred from homology"/>
<dbReference type="AlphaFoldDB" id="A0A1M4UBF2"/>
<evidence type="ECO:0000313" key="13">
    <source>
        <dbReference type="EMBL" id="SHE54122.1"/>
    </source>
</evidence>
<evidence type="ECO:0000256" key="4">
    <source>
        <dbReference type="ARBA" id="ARBA00016460"/>
    </source>
</evidence>
<dbReference type="PANTHER" id="PTHR43700">
    <property type="entry name" value="PHOSPHORIBOSYLAMINOIMIDAZOLE-SUCCINOCARBOXAMIDE SYNTHASE"/>
    <property type="match status" value="1"/>
</dbReference>
<keyword evidence="14" id="KW-1185">Reference proteome</keyword>
<evidence type="ECO:0000256" key="1">
    <source>
        <dbReference type="ARBA" id="ARBA00004672"/>
    </source>
</evidence>
<evidence type="ECO:0000256" key="10">
    <source>
        <dbReference type="ARBA" id="ARBA00048475"/>
    </source>
</evidence>
<protein>
    <recommendedName>
        <fullName evidence="4 11">Phosphoribosylaminoimidazole-succinocarboxamide synthase</fullName>
        <ecNumber evidence="3 11">6.3.2.6</ecNumber>
    </recommendedName>
    <alternativeName>
        <fullName evidence="9 11">SAICAR synthetase</fullName>
    </alternativeName>
</protein>
<dbReference type="Gene3D" id="3.30.470.20">
    <property type="entry name" value="ATP-grasp fold, B domain"/>
    <property type="match status" value="1"/>
</dbReference>
<name>A0A1M4UBF2_STRHI</name>
<dbReference type="Proteomes" id="UP000184501">
    <property type="component" value="Unassembled WGS sequence"/>
</dbReference>
<gene>
    <name evidence="11" type="primary">purC</name>
    <name evidence="13" type="ORF">SAMN05444320_101366</name>
</gene>
<accession>A0A1M4UBF2</accession>
<dbReference type="RefSeq" id="WP_073479545.1">
    <property type="nucleotide sequence ID" value="NZ_FQVN01000001.1"/>
</dbReference>
<evidence type="ECO:0000313" key="14">
    <source>
        <dbReference type="Proteomes" id="UP000184501"/>
    </source>
</evidence>
<dbReference type="STRING" id="2017.SAMN05444320_101366"/>
<keyword evidence="6 11" id="KW-0547">Nucleotide-binding</keyword>
<dbReference type="GO" id="GO:0005737">
    <property type="term" value="C:cytoplasm"/>
    <property type="evidence" value="ECO:0007669"/>
    <property type="project" value="TreeGrafter"/>
</dbReference>
<comment type="catalytic activity">
    <reaction evidence="10 11">
        <text>5-amino-1-(5-phospho-D-ribosyl)imidazole-4-carboxylate + L-aspartate + ATP = (2S)-2-[5-amino-1-(5-phospho-beta-D-ribosyl)imidazole-4-carboxamido]succinate + ADP + phosphate + 2 H(+)</text>
        <dbReference type="Rhea" id="RHEA:22628"/>
        <dbReference type="ChEBI" id="CHEBI:15378"/>
        <dbReference type="ChEBI" id="CHEBI:29991"/>
        <dbReference type="ChEBI" id="CHEBI:30616"/>
        <dbReference type="ChEBI" id="CHEBI:43474"/>
        <dbReference type="ChEBI" id="CHEBI:58443"/>
        <dbReference type="ChEBI" id="CHEBI:77657"/>
        <dbReference type="ChEBI" id="CHEBI:456216"/>
        <dbReference type="EC" id="6.3.2.6"/>
    </reaction>
</comment>
<dbReference type="PANTHER" id="PTHR43700:SF1">
    <property type="entry name" value="PHOSPHORIBOSYLAMINOIMIDAZOLE-SUCCINOCARBOXAMIDE SYNTHASE"/>
    <property type="match status" value="1"/>
</dbReference>
<dbReference type="NCBIfam" id="TIGR00081">
    <property type="entry name" value="purC"/>
    <property type="match status" value="1"/>
</dbReference>
<dbReference type="EMBL" id="FQVN01000001">
    <property type="protein sequence ID" value="SHE54122.1"/>
    <property type="molecule type" value="Genomic_DNA"/>
</dbReference>
<evidence type="ECO:0000256" key="2">
    <source>
        <dbReference type="ARBA" id="ARBA00010190"/>
    </source>
</evidence>
<dbReference type="CDD" id="cd01414">
    <property type="entry name" value="SAICAR_synt_Sc"/>
    <property type="match status" value="1"/>
</dbReference>
<evidence type="ECO:0000256" key="9">
    <source>
        <dbReference type="ARBA" id="ARBA00030409"/>
    </source>
</evidence>
<evidence type="ECO:0000259" key="12">
    <source>
        <dbReference type="Pfam" id="PF01259"/>
    </source>
</evidence>
<dbReference type="SUPFAM" id="SSF56104">
    <property type="entry name" value="SAICAR synthase-like"/>
    <property type="match status" value="1"/>
</dbReference>
<keyword evidence="5 11" id="KW-0436">Ligase</keyword>
<organism evidence="13 14">
    <name type="scientific">Streptoalloteichus hindustanus</name>
    <dbReference type="NCBI Taxonomy" id="2017"/>
    <lineage>
        <taxon>Bacteria</taxon>
        <taxon>Bacillati</taxon>
        <taxon>Actinomycetota</taxon>
        <taxon>Actinomycetes</taxon>
        <taxon>Pseudonocardiales</taxon>
        <taxon>Pseudonocardiaceae</taxon>
        <taxon>Streptoalloteichus</taxon>
    </lineage>
</organism>
<dbReference type="InterPro" id="IPR018236">
    <property type="entry name" value="SAICAR_synthetase_CS"/>
</dbReference>
<dbReference type="GO" id="GO:0005524">
    <property type="term" value="F:ATP binding"/>
    <property type="evidence" value="ECO:0007669"/>
    <property type="project" value="UniProtKB-KW"/>
</dbReference>
<dbReference type="PROSITE" id="PS01058">
    <property type="entry name" value="SAICAR_SYNTHETASE_2"/>
    <property type="match status" value="1"/>
</dbReference>
<keyword evidence="7 11" id="KW-0658">Purine biosynthesis</keyword>
<dbReference type="FunFam" id="3.30.200.20:FF:000199">
    <property type="entry name" value="Phosphoribosylaminoimidazole-succinocarboxamide synthase"/>
    <property type="match status" value="1"/>
</dbReference>
<dbReference type="Gene3D" id="3.30.200.20">
    <property type="entry name" value="Phosphorylase Kinase, domain 1"/>
    <property type="match status" value="1"/>
</dbReference>
<sequence>MASLADYPQIAAGKVRQLHAVDDQHLLLVASDRISAYDHVLPTPIPDKGRVLTAMSVFWFELLADVVPNHLVAWDDERIPDEVRGRALLVRRLEMLPVECVARGYLTGSGLADYRRTGAVCGIELPPGLAESDRLPEPIFTPATKAEIGAHDENVSFDAVVASVGRERAERLRALTLGIYARAAEHAAGRGVLLADTKFEFGVAPEGGLVLADEVLTPDSSRFWPAEGYQPGRVQPSFDKQFVRDWLTSPASGWDRASDAPPPALPDEVVAATRARYVEAYEMISGRSLADWPAPRG</sequence>
<evidence type="ECO:0000256" key="8">
    <source>
        <dbReference type="ARBA" id="ARBA00022840"/>
    </source>
</evidence>
<dbReference type="EC" id="6.3.2.6" evidence="3 11"/>
<dbReference type="UniPathway" id="UPA00074">
    <property type="reaction ID" value="UER00131"/>
</dbReference>
<dbReference type="OrthoDB" id="9801549at2"/>
<comment type="pathway">
    <text evidence="1 11">Purine metabolism; IMP biosynthesis via de novo pathway; 5-amino-1-(5-phospho-D-ribosyl)imidazole-4-carboxamide from 5-amino-1-(5-phospho-D-ribosyl)imidazole-4-carboxylate: step 1/2.</text>
</comment>
<evidence type="ECO:0000256" key="7">
    <source>
        <dbReference type="ARBA" id="ARBA00022755"/>
    </source>
</evidence>
<evidence type="ECO:0000256" key="5">
    <source>
        <dbReference type="ARBA" id="ARBA00022598"/>
    </source>
</evidence>
<feature type="domain" description="SAICAR synthetase/ADE2 N-terminal" evidence="12">
    <location>
        <begin position="10"/>
        <end position="259"/>
    </location>
</feature>
<dbReference type="GO" id="GO:0006189">
    <property type="term" value="P:'de novo' IMP biosynthetic process"/>
    <property type="evidence" value="ECO:0007669"/>
    <property type="project" value="UniProtKB-UniRule"/>
</dbReference>
<evidence type="ECO:0000256" key="11">
    <source>
        <dbReference type="HAMAP-Rule" id="MF_00137"/>
    </source>
</evidence>
<dbReference type="PROSITE" id="PS01057">
    <property type="entry name" value="SAICAR_SYNTHETASE_1"/>
    <property type="match status" value="1"/>
</dbReference>
<dbReference type="InterPro" id="IPR001636">
    <property type="entry name" value="SAICAR_synth"/>
</dbReference>
<dbReference type="GO" id="GO:0004639">
    <property type="term" value="F:phosphoribosylaminoimidazolesuccinocarboxamide synthase activity"/>
    <property type="evidence" value="ECO:0007669"/>
    <property type="project" value="UniProtKB-UniRule"/>
</dbReference>
<dbReference type="Pfam" id="PF01259">
    <property type="entry name" value="SAICAR_synt"/>
    <property type="match status" value="1"/>
</dbReference>
<evidence type="ECO:0000256" key="6">
    <source>
        <dbReference type="ARBA" id="ARBA00022741"/>
    </source>
</evidence>
<evidence type="ECO:0000256" key="3">
    <source>
        <dbReference type="ARBA" id="ARBA00012217"/>
    </source>
</evidence>
<dbReference type="InterPro" id="IPR028923">
    <property type="entry name" value="SAICAR_synt/ADE2_N"/>
</dbReference>
<comment type="similarity">
    <text evidence="2 11">Belongs to the SAICAR synthetase family.</text>
</comment>
<dbReference type="FunFam" id="3.30.470.20:FF:000015">
    <property type="entry name" value="Phosphoribosylaminoimidazole-succinocarboxamide synthase"/>
    <property type="match status" value="1"/>
</dbReference>
<keyword evidence="8 11" id="KW-0067">ATP-binding</keyword>